<sequence length="340" mass="38131">MKQTTLRMIMAVFFMALLIIHGFSGLAETKTITLSYANFPPAPTFPCVQMERWKTEVEKRTNGQVSINTFPGETLLSAKDMMDGVIAGQADIGCLCMAYQPGRFIVTNATSLPLDIPNARIGSLVLLDLYRKYRPEEFKQVKVLAMFASAPSNIMTRKPVRTLEDMQGMNIRASGGAAELLKAWGANLVGMPMSDTPEALQKGVIQGLFSSLEVMKDFKFAEICSFATITDKVIYPFAVVMNLDSWNALPPDVQKVMDELIEEQSEWTGAYMDNHVQEAIEWSKQTHQVEFIELSKEEKARWDGRLAPLIDEWIKDVEQKGFPAQAIVNDIQALIQKYSQ</sequence>
<dbReference type="Proteomes" id="UP000030661">
    <property type="component" value="Unassembled WGS sequence"/>
</dbReference>
<dbReference type="Gene3D" id="3.40.190.170">
    <property type="entry name" value="Bacterial extracellular solute-binding protein, family 7"/>
    <property type="match status" value="1"/>
</dbReference>
<dbReference type="CDD" id="cd13665">
    <property type="entry name" value="PBP2_TRAP_Dctp3_4"/>
    <property type="match status" value="1"/>
</dbReference>
<evidence type="ECO:0000256" key="1">
    <source>
        <dbReference type="ARBA" id="ARBA00022729"/>
    </source>
</evidence>
<protein>
    <submittedName>
        <fullName evidence="2">Bacterial extracellular solute-binding protein, family 7</fullName>
    </submittedName>
</protein>
<dbReference type="PANTHER" id="PTHR33376">
    <property type="match status" value="1"/>
</dbReference>
<dbReference type="HOGENOM" id="CLU_036176_2_1_0"/>
<dbReference type="NCBIfam" id="NF037995">
    <property type="entry name" value="TRAP_S1"/>
    <property type="match status" value="1"/>
</dbReference>
<dbReference type="GO" id="GO:0055085">
    <property type="term" value="P:transmembrane transport"/>
    <property type="evidence" value="ECO:0007669"/>
    <property type="project" value="InterPro"/>
</dbReference>
<dbReference type="eggNOG" id="COG1638">
    <property type="taxonomic scope" value="Bacteria"/>
</dbReference>
<dbReference type="Pfam" id="PF03480">
    <property type="entry name" value="DctP"/>
    <property type="match status" value="1"/>
</dbReference>
<evidence type="ECO:0000313" key="2">
    <source>
        <dbReference type="EMBL" id="GAK57324.1"/>
    </source>
</evidence>
<organism evidence="2">
    <name type="scientific">Vecturithrix granuli</name>
    <dbReference type="NCBI Taxonomy" id="1499967"/>
    <lineage>
        <taxon>Bacteria</taxon>
        <taxon>Candidatus Moduliflexota</taxon>
        <taxon>Candidatus Vecturitrichia</taxon>
        <taxon>Candidatus Vecturitrichales</taxon>
        <taxon>Candidatus Vecturitrichaceae</taxon>
        <taxon>Candidatus Vecturithrix</taxon>
    </lineage>
</organism>
<dbReference type="InterPro" id="IPR038404">
    <property type="entry name" value="TRAP_DctP_sf"/>
</dbReference>
<name>A0A081BYB9_VECG1</name>
<keyword evidence="3" id="KW-1185">Reference proteome</keyword>
<dbReference type="SUPFAM" id="SSF53850">
    <property type="entry name" value="Periplasmic binding protein-like II"/>
    <property type="match status" value="1"/>
</dbReference>
<dbReference type="PANTHER" id="PTHR33376:SF15">
    <property type="entry name" value="BLL6794 PROTEIN"/>
    <property type="match status" value="1"/>
</dbReference>
<dbReference type="InterPro" id="IPR018389">
    <property type="entry name" value="DctP_fam"/>
</dbReference>
<accession>A0A081BYB9</accession>
<dbReference type="EMBL" id="DF820465">
    <property type="protein sequence ID" value="GAK57324.1"/>
    <property type="molecule type" value="Genomic_DNA"/>
</dbReference>
<gene>
    <name evidence="2" type="ORF">U27_04289</name>
</gene>
<keyword evidence="1" id="KW-0732">Signal</keyword>
<dbReference type="AlphaFoldDB" id="A0A081BYB9"/>
<evidence type="ECO:0000313" key="3">
    <source>
        <dbReference type="Proteomes" id="UP000030661"/>
    </source>
</evidence>
<reference evidence="2" key="1">
    <citation type="journal article" date="2015" name="PeerJ">
        <title>First genomic representation of candidate bacterial phylum KSB3 points to enhanced environmental sensing as a trigger of wastewater bulking.</title>
        <authorList>
            <person name="Sekiguchi Y."/>
            <person name="Ohashi A."/>
            <person name="Parks D.H."/>
            <person name="Yamauchi T."/>
            <person name="Tyson G.W."/>
            <person name="Hugenholtz P."/>
        </authorList>
    </citation>
    <scope>NUCLEOTIDE SEQUENCE [LARGE SCALE GENOMIC DNA]</scope>
</reference>
<proteinExistence type="predicted"/>
<dbReference type="STRING" id="1499967.U27_04289"/>